<dbReference type="Pfam" id="PF19515">
    <property type="entry name" value="DUF6048"/>
    <property type="match status" value="1"/>
</dbReference>
<dbReference type="HOGENOM" id="CLU_083590_1_0_10"/>
<dbReference type="InterPro" id="IPR046111">
    <property type="entry name" value="DUF6048"/>
</dbReference>
<dbReference type="SUPFAM" id="SSF103515">
    <property type="entry name" value="Autotransporter"/>
    <property type="match status" value="1"/>
</dbReference>
<sequence length="240" mass="27176">MKLRLLFIFTLSSLLFISSAAVAQDSTRVKSKKDTVTYKLPKAFTLGVDISYPIRYAFDKDIKAFEVVGDLRLNNNWYIAAEAGYGHGTQVNDFLDYSIKGPYLKLGFNYNIIKFSKPTNNSFYVGMRGVYSMLSTDVNNYKIRDDYWTGSSTGSFSPPNSTVVSLDLVVGMKVEMVKNFIMGWTIRGAFPLSSSMDESFDDLYIPGVGFKKDFIFNFNYTLSYMLPFGKVKNVVVEKKK</sequence>
<name>H8KW63_SOLCM</name>
<dbReference type="RefSeq" id="WP_014680311.1">
    <property type="nucleotide sequence ID" value="NC_017770.1"/>
</dbReference>
<dbReference type="EMBL" id="CP003349">
    <property type="protein sequence ID" value="AFD07084.1"/>
    <property type="molecule type" value="Genomic_DNA"/>
</dbReference>
<accession>H8KW63</accession>
<dbReference type="OrthoDB" id="1199048at2"/>
<proteinExistence type="predicted"/>
<keyword evidence="3" id="KW-1185">Reference proteome</keyword>
<feature type="signal peptide" evidence="1">
    <location>
        <begin position="1"/>
        <end position="23"/>
    </location>
</feature>
<reference evidence="2" key="1">
    <citation type="submission" date="2012-02" db="EMBL/GenBank/DDBJ databases">
        <title>The complete genome of Solitalea canadensis DSM 3403.</title>
        <authorList>
            <consortium name="US DOE Joint Genome Institute (JGI-PGF)"/>
            <person name="Lucas S."/>
            <person name="Copeland A."/>
            <person name="Lapidus A."/>
            <person name="Glavina del Rio T."/>
            <person name="Dalin E."/>
            <person name="Tice H."/>
            <person name="Bruce D."/>
            <person name="Goodwin L."/>
            <person name="Pitluck S."/>
            <person name="Peters L."/>
            <person name="Ovchinnikova G."/>
            <person name="Lu M."/>
            <person name="Kyrpides N."/>
            <person name="Mavromatis K."/>
            <person name="Ivanova N."/>
            <person name="Brettin T."/>
            <person name="Detter J.C."/>
            <person name="Han C."/>
            <person name="Larimer F."/>
            <person name="Land M."/>
            <person name="Hauser L."/>
            <person name="Markowitz V."/>
            <person name="Cheng J.-F."/>
            <person name="Hugenholtz P."/>
            <person name="Woyke T."/>
            <person name="Wu D."/>
            <person name="Spring S."/>
            <person name="Schroeder M."/>
            <person name="Kopitz M."/>
            <person name="Brambilla E."/>
            <person name="Klenk H.-P."/>
            <person name="Eisen J.A."/>
        </authorList>
    </citation>
    <scope>NUCLEOTIDE SEQUENCE</scope>
    <source>
        <strain evidence="2">DSM 3403</strain>
    </source>
</reference>
<dbReference type="eggNOG" id="ENOG502Z9BE">
    <property type="taxonomic scope" value="Bacteria"/>
</dbReference>
<gene>
    <name evidence="2" type="ordered locus">Solca_2029</name>
</gene>
<evidence type="ECO:0000313" key="3">
    <source>
        <dbReference type="Proteomes" id="UP000007590"/>
    </source>
</evidence>
<protein>
    <recommendedName>
        <fullName evidence="4">Outer membrane protein beta-barrel domain-containing protein</fullName>
    </recommendedName>
</protein>
<dbReference type="InterPro" id="IPR036709">
    <property type="entry name" value="Autotransporte_beta_dom_sf"/>
</dbReference>
<evidence type="ECO:0008006" key="4">
    <source>
        <dbReference type="Google" id="ProtNLM"/>
    </source>
</evidence>
<dbReference type="STRING" id="929556.Solca_2029"/>
<evidence type="ECO:0000313" key="2">
    <source>
        <dbReference type="EMBL" id="AFD07084.1"/>
    </source>
</evidence>
<dbReference type="Proteomes" id="UP000007590">
    <property type="component" value="Chromosome"/>
</dbReference>
<evidence type="ECO:0000256" key="1">
    <source>
        <dbReference type="SAM" id="SignalP"/>
    </source>
</evidence>
<organism evidence="2 3">
    <name type="scientific">Solitalea canadensis (strain ATCC 29591 / DSM 3403 / JCM 21819 / LMG 8368 / NBRC 15130 / NCIMB 12057 / USAM 9D)</name>
    <name type="common">Flexibacter canadensis</name>
    <dbReference type="NCBI Taxonomy" id="929556"/>
    <lineage>
        <taxon>Bacteria</taxon>
        <taxon>Pseudomonadati</taxon>
        <taxon>Bacteroidota</taxon>
        <taxon>Sphingobacteriia</taxon>
        <taxon>Sphingobacteriales</taxon>
        <taxon>Sphingobacteriaceae</taxon>
        <taxon>Solitalea</taxon>
    </lineage>
</organism>
<dbReference type="AlphaFoldDB" id="H8KW63"/>
<feature type="chain" id="PRO_5003614631" description="Outer membrane protein beta-barrel domain-containing protein" evidence="1">
    <location>
        <begin position="24"/>
        <end position="240"/>
    </location>
</feature>
<dbReference type="KEGG" id="scn:Solca_2029"/>
<keyword evidence="1" id="KW-0732">Signal</keyword>